<reference evidence="10" key="1">
    <citation type="journal article" date="2020" name="Stud. Mycol.">
        <title>101 Dothideomycetes genomes: a test case for predicting lifestyles and emergence of pathogens.</title>
        <authorList>
            <person name="Haridas S."/>
            <person name="Albert R."/>
            <person name="Binder M."/>
            <person name="Bloem J."/>
            <person name="Labutti K."/>
            <person name="Salamov A."/>
            <person name="Andreopoulos B."/>
            <person name="Baker S."/>
            <person name="Barry K."/>
            <person name="Bills G."/>
            <person name="Bluhm B."/>
            <person name="Cannon C."/>
            <person name="Castanera R."/>
            <person name="Culley D."/>
            <person name="Daum C."/>
            <person name="Ezra D."/>
            <person name="Gonzalez J."/>
            <person name="Henrissat B."/>
            <person name="Kuo A."/>
            <person name="Liang C."/>
            <person name="Lipzen A."/>
            <person name="Lutzoni F."/>
            <person name="Magnuson J."/>
            <person name="Mondo S."/>
            <person name="Nolan M."/>
            <person name="Ohm R."/>
            <person name="Pangilinan J."/>
            <person name="Park H.-J."/>
            <person name="Ramirez L."/>
            <person name="Alfaro M."/>
            <person name="Sun H."/>
            <person name="Tritt A."/>
            <person name="Yoshinaga Y."/>
            <person name="Zwiers L.-H."/>
            <person name="Turgeon B."/>
            <person name="Goodwin S."/>
            <person name="Spatafora J."/>
            <person name="Crous P."/>
            <person name="Grigoriev I."/>
        </authorList>
    </citation>
    <scope>NUCLEOTIDE SEQUENCE</scope>
    <source>
        <strain evidence="10">ATCC 74209</strain>
    </source>
</reference>
<keyword evidence="7 9" id="KW-0503">Monooxygenase</keyword>
<evidence type="ECO:0000256" key="7">
    <source>
        <dbReference type="ARBA" id="ARBA00023033"/>
    </source>
</evidence>
<keyword evidence="11" id="KW-1185">Reference proteome</keyword>
<dbReference type="InterPro" id="IPR017972">
    <property type="entry name" value="Cyt_P450_CS"/>
</dbReference>
<evidence type="ECO:0000256" key="5">
    <source>
        <dbReference type="ARBA" id="ARBA00023002"/>
    </source>
</evidence>
<dbReference type="GO" id="GO:0005506">
    <property type="term" value="F:iron ion binding"/>
    <property type="evidence" value="ECO:0007669"/>
    <property type="project" value="InterPro"/>
</dbReference>
<dbReference type="PANTHER" id="PTHR46300">
    <property type="entry name" value="P450, PUTATIVE (EUROFUNG)-RELATED-RELATED"/>
    <property type="match status" value="1"/>
</dbReference>
<dbReference type="Proteomes" id="UP000799536">
    <property type="component" value="Unassembled WGS sequence"/>
</dbReference>
<dbReference type="InterPro" id="IPR036396">
    <property type="entry name" value="Cyt_P450_sf"/>
</dbReference>
<evidence type="ECO:0000256" key="9">
    <source>
        <dbReference type="RuleBase" id="RU000461"/>
    </source>
</evidence>
<evidence type="ECO:0000256" key="6">
    <source>
        <dbReference type="ARBA" id="ARBA00023004"/>
    </source>
</evidence>
<dbReference type="PROSITE" id="PS00086">
    <property type="entry name" value="CYTOCHROME_P450"/>
    <property type="match status" value="1"/>
</dbReference>
<dbReference type="InterPro" id="IPR002401">
    <property type="entry name" value="Cyt_P450_E_grp-I"/>
</dbReference>
<evidence type="ECO:0000256" key="2">
    <source>
        <dbReference type="ARBA" id="ARBA00010617"/>
    </source>
</evidence>
<dbReference type="InterPro" id="IPR050364">
    <property type="entry name" value="Cytochrome_P450_fung"/>
</dbReference>
<proteinExistence type="inferred from homology"/>
<dbReference type="GO" id="GO:0004497">
    <property type="term" value="F:monooxygenase activity"/>
    <property type="evidence" value="ECO:0007669"/>
    <property type="project" value="UniProtKB-KW"/>
</dbReference>
<dbReference type="GO" id="GO:0016705">
    <property type="term" value="F:oxidoreductase activity, acting on paired donors, with incorporation or reduction of molecular oxygen"/>
    <property type="evidence" value="ECO:0007669"/>
    <property type="project" value="InterPro"/>
</dbReference>
<name>A0A9P4JFT0_9PLEO</name>
<sequence>MANEVTQRRNILMRPFDNEFLLHQRLEASVLSPRASACYTPLQEMESRVLLQNLLRTNDFIHEFERYAASIVYSLAYGFRIVTGDEWQVQVAHQALQNISSVTQVGQWAVDSLPFLNYLPKPLAPWKKTAEEFYALETNLHMTNMNEALVREDWNWTKDFKNAKEAEGLSDTAIAWDLGNLANAGVETTNVVMQVFVMACVSHPNFIATAQKELDEVVGSDRLPEVDDLDNLPYIAAIIEETFRWRHIVPVGIPHATTEDNYYKGYLIPRGSTIIPLFNTMRRDGKLFHAPLDFRPERWLNKKQSGNWGYGRRICPGRFIATNSLRFGIARMLWAFNIRLDGKPLLVDESAFTMDGIVSAPKPFKAIFEPRSEQHRRVVEQCICPADIDVSKILKQIHKQQVSVGLNPRV</sequence>
<evidence type="ECO:0000256" key="8">
    <source>
        <dbReference type="PIRSR" id="PIRSR602401-1"/>
    </source>
</evidence>
<evidence type="ECO:0000313" key="10">
    <source>
        <dbReference type="EMBL" id="KAF2198602.1"/>
    </source>
</evidence>
<dbReference type="GO" id="GO:0020037">
    <property type="term" value="F:heme binding"/>
    <property type="evidence" value="ECO:0007669"/>
    <property type="project" value="InterPro"/>
</dbReference>
<accession>A0A9P4JFT0</accession>
<evidence type="ECO:0000313" key="11">
    <source>
        <dbReference type="Proteomes" id="UP000799536"/>
    </source>
</evidence>
<protein>
    <submittedName>
        <fullName evidence="10">Cytochrome P450</fullName>
    </submittedName>
</protein>
<dbReference type="CDD" id="cd11065">
    <property type="entry name" value="CYP64-like"/>
    <property type="match status" value="1"/>
</dbReference>
<evidence type="ECO:0000256" key="1">
    <source>
        <dbReference type="ARBA" id="ARBA00001971"/>
    </source>
</evidence>
<comment type="similarity">
    <text evidence="2 9">Belongs to the cytochrome P450 family.</text>
</comment>
<organism evidence="10 11">
    <name type="scientific">Delitschia confertaspora ATCC 74209</name>
    <dbReference type="NCBI Taxonomy" id="1513339"/>
    <lineage>
        <taxon>Eukaryota</taxon>
        <taxon>Fungi</taxon>
        <taxon>Dikarya</taxon>
        <taxon>Ascomycota</taxon>
        <taxon>Pezizomycotina</taxon>
        <taxon>Dothideomycetes</taxon>
        <taxon>Pleosporomycetidae</taxon>
        <taxon>Pleosporales</taxon>
        <taxon>Delitschiaceae</taxon>
        <taxon>Delitschia</taxon>
    </lineage>
</organism>
<dbReference type="InterPro" id="IPR001128">
    <property type="entry name" value="Cyt_P450"/>
</dbReference>
<keyword evidence="6 8" id="KW-0408">Iron</keyword>
<dbReference type="EMBL" id="ML994131">
    <property type="protein sequence ID" value="KAF2198602.1"/>
    <property type="molecule type" value="Genomic_DNA"/>
</dbReference>
<evidence type="ECO:0000256" key="3">
    <source>
        <dbReference type="ARBA" id="ARBA00022617"/>
    </source>
</evidence>
<dbReference type="AlphaFoldDB" id="A0A9P4JFT0"/>
<dbReference type="PRINTS" id="PR00463">
    <property type="entry name" value="EP450I"/>
</dbReference>
<evidence type="ECO:0000256" key="4">
    <source>
        <dbReference type="ARBA" id="ARBA00022723"/>
    </source>
</evidence>
<comment type="caution">
    <text evidence="10">The sequence shown here is derived from an EMBL/GenBank/DDBJ whole genome shotgun (WGS) entry which is preliminary data.</text>
</comment>
<feature type="binding site" description="axial binding residue" evidence="8">
    <location>
        <position position="315"/>
    </location>
    <ligand>
        <name>heme</name>
        <dbReference type="ChEBI" id="CHEBI:30413"/>
    </ligand>
    <ligandPart>
        <name>Fe</name>
        <dbReference type="ChEBI" id="CHEBI:18248"/>
    </ligandPart>
</feature>
<gene>
    <name evidence="10" type="ORF">GQ43DRAFT_443196</name>
</gene>
<dbReference type="SUPFAM" id="SSF48264">
    <property type="entry name" value="Cytochrome P450"/>
    <property type="match status" value="1"/>
</dbReference>
<dbReference type="Gene3D" id="1.10.630.10">
    <property type="entry name" value="Cytochrome P450"/>
    <property type="match status" value="1"/>
</dbReference>
<dbReference type="Pfam" id="PF00067">
    <property type="entry name" value="p450"/>
    <property type="match status" value="1"/>
</dbReference>
<comment type="cofactor">
    <cofactor evidence="1 8">
        <name>heme</name>
        <dbReference type="ChEBI" id="CHEBI:30413"/>
    </cofactor>
</comment>
<dbReference type="OrthoDB" id="1470350at2759"/>
<keyword evidence="3 8" id="KW-0349">Heme</keyword>
<keyword evidence="5 9" id="KW-0560">Oxidoreductase</keyword>
<keyword evidence="4 8" id="KW-0479">Metal-binding</keyword>
<dbReference type="PANTHER" id="PTHR46300:SF1">
    <property type="entry name" value="P450, PUTATIVE (EUROFUNG)-RELATED"/>
    <property type="match status" value="1"/>
</dbReference>